<dbReference type="InterPro" id="IPR000090">
    <property type="entry name" value="Flg_Motor_Flig"/>
</dbReference>
<feature type="domain" description="Flagellar motor switch protein FliG C-terminal" evidence="10">
    <location>
        <begin position="221"/>
        <end position="327"/>
    </location>
</feature>
<keyword evidence="7" id="KW-0283">Flagellar rotation</keyword>
<evidence type="ECO:0000256" key="4">
    <source>
        <dbReference type="ARBA" id="ARBA00021870"/>
    </source>
</evidence>
<dbReference type="Pfam" id="PF14841">
    <property type="entry name" value="FliG_M"/>
    <property type="match status" value="1"/>
</dbReference>
<evidence type="ECO:0000313" key="14">
    <source>
        <dbReference type="Proteomes" id="UP000062833"/>
    </source>
</evidence>
<evidence type="ECO:0000256" key="7">
    <source>
        <dbReference type="ARBA" id="ARBA00022779"/>
    </source>
</evidence>
<keyword evidence="6" id="KW-0145">Chemotaxis</keyword>
<evidence type="ECO:0000256" key="1">
    <source>
        <dbReference type="ARBA" id="ARBA00004117"/>
    </source>
</evidence>
<gene>
    <name evidence="13" type="ORF">AOC05_15865</name>
</gene>
<comment type="similarity">
    <text evidence="3">Belongs to the FliG family.</text>
</comment>
<feature type="domain" description="Flagellar motor switch protein FliG N-terminal" evidence="12">
    <location>
        <begin position="7"/>
        <end position="107"/>
    </location>
</feature>
<proteinExistence type="inferred from homology"/>
<keyword evidence="13" id="KW-0966">Cell projection</keyword>
<dbReference type="InterPro" id="IPR023087">
    <property type="entry name" value="Flg_Motor_Flig_C"/>
</dbReference>
<dbReference type="GO" id="GO:0006935">
    <property type="term" value="P:chemotaxis"/>
    <property type="evidence" value="ECO:0007669"/>
    <property type="project" value="UniProtKB-KW"/>
</dbReference>
<dbReference type="PRINTS" id="PR00954">
    <property type="entry name" value="FLGMOTORFLIG"/>
</dbReference>
<keyword evidence="13" id="KW-0282">Flagellum</keyword>
<evidence type="ECO:0000313" key="13">
    <source>
        <dbReference type="EMBL" id="ALE93453.1"/>
    </source>
</evidence>
<keyword evidence="5" id="KW-1003">Cell membrane</keyword>
<dbReference type="PATRIC" id="fig|656366.3.peg.3427"/>
<evidence type="ECO:0000256" key="5">
    <source>
        <dbReference type="ARBA" id="ARBA00022475"/>
    </source>
</evidence>
<dbReference type="GO" id="GO:0009425">
    <property type="term" value="C:bacterial-type flagellum basal body"/>
    <property type="evidence" value="ECO:0007669"/>
    <property type="project" value="UniProtKB-SubCell"/>
</dbReference>
<reference evidence="14" key="1">
    <citation type="submission" date="2015-09" db="EMBL/GenBank/DDBJ databases">
        <title>Complete genome of Arthrobacter alpinus strain R3.8.</title>
        <authorList>
            <person name="See-Too W.S."/>
            <person name="Chan K.G."/>
        </authorList>
    </citation>
    <scope>NUCLEOTIDE SEQUENCE [LARGE SCALE GENOMIC DNA]</scope>
    <source>
        <strain evidence="14">R3.8</strain>
    </source>
</reference>
<keyword evidence="9" id="KW-0975">Bacterial flagellum</keyword>
<dbReference type="AlphaFoldDB" id="A0A0M4QRS1"/>
<name>A0A0M4QRS1_9MICC</name>
<evidence type="ECO:0000259" key="10">
    <source>
        <dbReference type="Pfam" id="PF01706"/>
    </source>
</evidence>
<dbReference type="EMBL" id="CP012677">
    <property type="protein sequence ID" value="ALE93453.1"/>
    <property type="molecule type" value="Genomic_DNA"/>
</dbReference>
<comment type="subcellular location">
    <subcellularLocation>
        <location evidence="1">Bacterial flagellum basal body</location>
    </subcellularLocation>
    <subcellularLocation>
        <location evidence="2">Cell membrane</location>
        <topology evidence="2">Peripheral membrane protein</topology>
        <orientation evidence="2">Cytoplasmic side</orientation>
    </subcellularLocation>
</comment>
<dbReference type="InterPro" id="IPR028263">
    <property type="entry name" value="FliG_N"/>
</dbReference>
<dbReference type="Proteomes" id="UP000062833">
    <property type="component" value="Chromosome"/>
</dbReference>
<evidence type="ECO:0000259" key="12">
    <source>
        <dbReference type="Pfam" id="PF14842"/>
    </source>
</evidence>
<keyword evidence="8" id="KW-0472">Membrane</keyword>
<dbReference type="PANTHER" id="PTHR30534:SF0">
    <property type="entry name" value="FLAGELLAR MOTOR SWITCH PROTEIN FLIG"/>
    <property type="match status" value="1"/>
</dbReference>
<evidence type="ECO:0000259" key="11">
    <source>
        <dbReference type="Pfam" id="PF14841"/>
    </source>
</evidence>
<evidence type="ECO:0000256" key="8">
    <source>
        <dbReference type="ARBA" id="ARBA00023136"/>
    </source>
</evidence>
<dbReference type="GO" id="GO:0071973">
    <property type="term" value="P:bacterial-type flagellum-dependent cell motility"/>
    <property type="evidence" value="ECO:0007669"/>
    <property type="project" value="InterPro"/>
</dbReference>
<dbReference type="GO" id="GO:0003774">
    <property type="term" value="F:cytoskeletal motor activity"/>
    <property type="evidence" value="ECO:0007669"/>
    <property type="project" value="InterPro"/>
</dbReference>
<dbReference type="InterPro" id="IPR011002">
    <property type="entry name" value="FliG_a-hlx"/>
</dbReference>
<organism evidence="13 14">
    <name type="scientific">Arthrobacter alpinus</name>
    <dbReference type="NCBI Taxonomy" id="656366"/>
    <lineage>
        <taxon>Bacteria</taxon>
        <taxon>Bacillati</taxon>
        <taxon>Actinomycetota</taxon>
        <taxon>Actinomycetes</taxon>
        <taxon>Micrococcales</taxon>
        <taxon>Micrococcaceae</taxon>
        <taxon>Arthrobacter</taxon>
    </lineage>
</organism>
<keyword evidence="14" id="KW-1185">Reference proteome</keyword>
<feature type="domain" description="Flagellar motor switch protein FliG middle" evidence="11">
    <location>
        <begin position="117"/>
        <end position="189"/>
    </location>
</feature>
<dbReference type="GO" id="GO:0005886">
    <property type="term" value="C:plasma membrane"/>
    <property type="evidence" value="ECO:0007669"/>
    <property type="project" value="UniProtKB-SubCell"/>
</dbReference>
<dbReference type="NCBIfam" id="TIGR00207">
    <property type="entry name" value="fliG"/>
    <property type="match status" value="1"/>
</dbReference>
<evidence type="ECO:0000256" key="3">
    <source>
        <dbReference type="ARBA" id="ARBA00010299"/>
    </source>
</evidence>
<evidence type="ECO:0000256" key="2">
    <source>
        <dbReference type="ARBA" id="ARBA00004413"/>
    </source>
</evidence>
<sequence length="337" mass="35754">MRDTLVLTGAQKVAAILMQLSPQGAAAVMGHLNDEEAETVASEIVRMRRVQPEVADAVIEEIHELAISGRTTATGGREFAAGLLEASFGSERAAGFMERLATDMAGKRFEFLDDAGPTQVVSLLEGELPQTIALVLAHLGSQSASAALSAMPAAIRAEVAQAIATMGPAHPDAVDIVAETLKQRAVAMVAPRGRRAAIGGVQPLVEIINRADSATEKALMEDLDARDPGLAAELRSKMLSLADLVRFANHDIQKVLRGIDPTTLAKAMQGMPAPVEEAVRANISERNRELLESEIEILGQVRAVDVELAQSEIVRAIRALFAAGEITVLEDEATRGH</sequence>
<protein>
    <recommendedName>
        <fullName evidence="4">Flagellar motor switch protein FliG</fullName>
    </recommendedName>
</protein>
<evidence type="ECO:0000256" key="6">
    <source>
        <dbReference type="ARBA" id="ARBA00022500"/>
    </source>
</evidence>
<dbReference type="PANTHER" id="PTHR30534">
    <property type="entry name" value="FLAGELLAR MOTOR SWITCH PROTEIN FLIG"/>
    <property type="match status" value="1"/>
</dbReference>
<dbReference type="KEGG" id="aaq:AOC05_15865"/>
<dbReference type="Pfam" id="PF01706">
    <property type="entry name" value="FliG_C"/>
    <property type="match status" value="1"/>
</dbReference>
<dbReference type="SUPFAM" id="SSF48029">
    <property type="entry name" value="FliG"/>
    <property type="match status" value="2"/>
</dbReference>
<dbReference type="Pfam" id="PF14842">
    <property type="entry name" value="FliG_N"/>
    <property type="match status" value="1"/>
</dbReference>
<dbReference type="RefSeq" id="WP_062008257.1">
    <property type="nucleotide sequence ID" value="NZ_CP012677.1"/>
</dbReference>
<dbReference type="InterPro" id="IPR032779">
    <property type="entry name" value="FliG_M"/>
</dbReference>
<accession>A0A0M4QRS1</accession>
<keyword evidence="13" id="KW-0969">Cilium</keyword>
<dbReference type="OrthoDB" id="9780302at2"/>
<evidence type="ECO:0000256" key="9">
    <source>
        <dbReference type="ARBA" id="ARBA00023143"/>
    </source>
</evidence>
<dbReference type="Gene3D" id="1.10.220.30">
    <property type="match status" value="3"/>
</dbReference>